<dbReference type="PANTHER" id="PTHR43701">
    <property type="entry name" value="MEMBRANE TRANSPORTER PROTEIN MJ0441-RELATED"/>
    <property type="match status" value="1"/>
</dbReference>
<accession>A0AAW6E3I7</accession>
<keyword evidence="3 6" id="KW-0812">Transmembrane</keyword>
<comment type="subcellular location">
    <subcellularLocation>
        <location evidence="6">Cell membrane</location>
        <topology evidence="6">Multi-pass membrane protein</topology>
    </subcellularLocation>
    <subcellularLocation>
        <location evidence="1">Membrane</location>
        <topology evidence="1">Multi-pass membrane protein</topology>
    </subcellularLocation>
</comment>
<keyword evidence="4 6" id="KW-1133">Transmembrane helix</keyword>
<evidence type="ECO:0000313" key="8">
    <source>
        <dbReference type="Proteomes" id="UP001211421"/>
    </source>
</evidence>
<dbReference type="EMBL" id="JAQMLS010000003">
    <property type="protein sequence ID" value="MDB8741589.1"/>
    <property type="molecule type" value="Genomic_DNA"/>
</dbReference>
<gene>
    <name evidence="7" type="ORF">PNV70_05855</name>
</gene>
<evidence type="ECO:0000313" key="7">
    <source>
        <dbReference type="EMBL" id="MDB8741589.1"/>
    </source>
</evidence>
<dbReference type="AlphaFoldDB" id="A0AAW6E3I7"/>
<feature type="transmembrane region" description="Helical" evidence="6">
    <location>
        <begin position="64"/>
        <end position="83"/>
    </location>
</feature>
<sequence>MAFLTGIFASMGLGGGMVLIVYLTVFAGFSQLVAQGINLVFFIPIAIISLVLHTKNKLVEWKKAVPAVLWGTAAVIISAWLANRIEQSLLSKAFGIFLILMGLKELFFKSEKHKFKGV</sequence>
<evidence type="ECO:0000256" key="1">
    <source>
        <dbReference type="ARBA" id="ARBA00004141"/>
    </source>
</evidence>
<dbReference type="RefSeq" id="WP_195551329.1">
    <property type="nucleotide sequence ID" value="NZ_DAWCAW010000229.1"/>
</dbReference>
<dbReference type="InterPro" id="IPR051598">
    <property type="entry name" value="TSUP/Inactive_protease-like"/>
</dbReference>
<organism evidence="7 8">
    <name type="scientific">Ruminococcus bicirculans</name>
    <name type="common">ex Wegman et al. 2014</name>
    <dbReference type="NCBI Taxonomy" id="1160721"/>
    <lineage>
        <taxon>Bacteria</taxon>
        <taxon>Bacillati</taxon>
        <taxon>Bacillota</taxon>
        <taxon>Clostridia</taxon>
        <taxon>Eubacteriales</taxon>
        <taxon>Oscillospiraceae</taxon>
        <taxon>Ruminococcus</taxon>
    </lineage>
</organism>
<keyword evidence="5 6" id="KW-0472">Membrane</keyword>
<evidence type="ECO:0000256" key="4">
    <source>
        <dbReference type="ARBA" id="ARBA00022989"/>
    </source>
</evidence>
<feature type="transmembrane region" description="Helical" evidence="6">
    <location>
        <begin position="32"/>
        <end position="52"/>
    </location>
</feature>
<evidence type="ECO:0000256" key="6">
    <source>
        <dbReference type="RuleBase" id="RU363041"/>
    </source>
</evidence>
<dbReference type="Proteomes" id="UP001211421">
    <property type="component" value="Unassembled WGS sequence"/>
</dbReference>
<reference evidence="7" key="1">
    <citation type="submission" date="2023-01" db="EMBL/GenBank/DDBJ databases">
        <title>Human gut microbiome strain richness.</title>
        <authorList>
            <person name="Chen-Liaw A."/>
        </authorList>
    </citation>
    <scope>NUCLEOTIDE SEQUENCE</scope>
    <source>
        <strain evidence="7">D59st1_B8_D59t2_181005</strain>
    </source>
</reference>
<protein>
    <recommendedName>
        <fullName evidence="6">Probable membrane transporter protein</fullName>
    </recommendedName>
</protein>
<evidence type="ECO:0000256" key="5">
    <source>
        <dbReference type="ARBA" id="ARBA00023136"/>
    </source>
</evidence>
<proteinExistence type="inferred from homology"/>
<dbReference type="GO" id="GO:0005886">
    <property type="term" value="C:plasma membrane"/>
    <property type="evidence" value="ECO:0007669"/>
    <property type="project" value="UniProtKB-SubCell"/>
</dbReference>
<feature type="transmembrane region" description="Helical" evidence="6">
    <location>
        <begin position="89"/>
        <end position="107"/>
    </location>
</feature>
<evidence type="ECO:0000256" key="3">
    <source>
        <dbReference type="ARBA" id="ARBA00022692"/>
    </source>
</evidence>
<keyword evidence="6" id="KW-1003">Cell membrane</keyword>
<dbReference type="InterPro" id="IPR002781">
    <property type="entry name" value="TM_pro_TauE-like"/>
</dbReference>
<evidence type="ECO:0000256" key="2">
    <source>
        <dbReference type="ARBA" id="ARBA00009142"/>
    </source>
</evidence>
<dbReference type="Pfam" id="PF01925">
    <property type="entry name" value="TauE"/>
    <property type="match status" value="1"/>
</dbReference>
<feature type="transmembrane region" description="Helical" evidence="6">
    <location>
        <begin position="7"/>
        <end position="26"/>
    </location>
</feature>
<comment type="caution">
    <text evidence="7">The sequence shown here is derived from an EMBL/GenBank/DDBJ whole genome shotgun (WGS) entry which is preliminary data.</text>
</comment>
<name>A0AAW6E3I7_9FIRM</name>
<comment type="similarity">
    <text evidence="2 6">Belongs to the 4-toluene sulfonate uptake permease (TSUP) (TC 2.A.102) family.</text>
</comment>
<dbReference type="PANTHER" id="PTHR43701:SF2">
    <property type="entry name" value="MEMBRANE TRANSPORTER PROTEIN YJNA-RELATED"/>
    <property type="match status" value="1"/>
</dbReference>